<feature type="signal peptide" evidence="1">
    <location>
        <begin position="1"/>
        <end position="20"/>
    </location>
</feature>
<dbReference type="Proteomes" id="UP000256845">
    <property type="component" value="Unassembled WGS sequence"/>
</dbReference>
<gene>
    <name evidence="2" type="ORF">DFP90_102336</name>
</gene>
<keyword evidence="1" id="KW-0732">Signal</keyword>
<keyword evidence="3" id="KW-1185">Reference proteome</keyword>
<dbReference type="PROSITE" id="PS51257">
    <property type="entry name" value="PROKAR_LIPOPROTEIN"/>
    <property type="match status" value="1"/>
</dbReference>
<organism evidence="2 3">
    <name type="scientific">Aestuariispira insulae</name>
    <dbReference type="NCBI Taxonomy" id="1461337"/>
    <lineage>
        <taxon>Bacteria</taxon>
        <taxon>Pseudomonadati</taxon>
        <taxon>Pseudomonadota</taxon>
        <taxon>Alphaproteobacteria</taxon>
        <taxon>Rhodospirillales</taxon>
        <taxon>Kiloniellaceae</taxon>
        <taxon>Aestuariispira</taxon>
    </lineage>
</organism>
<evidence type="ECO:0000313" key="2">
    <source>
        <dbReference type="EMBL" id="RED52316.1"/>
    </source>
</evidence>
<evidence type="ECO:0000313" key="3">
    <source>
        <dbReference type="Proteomes" id="UP000256845"/>
    </source>
</evidence>
<reference evidence="2 3" key="1">
    <citation type="submission" date="2018-07" db="EMBL/GenBank/DDBJ databases">
        <title>Genomic Encyclopedia of Type Strains, Phase III (KMG-III): the genomes of soil and plant-associated and newly described type strains.</title>
        <authorList>
            <person name="Whitman W."/>
        </authorList>
    </citation>
    <scope>NUCLEOTIDE SEQUENCE [LARGE SCALE GENOMIC DNA]</scope>
    <source>
        <strain evidence="2 3">CECT 8488</strain>
    </source>
</reference>
<proteinExistence type="predicted"/>
<dbReference type="EMBL" id="QRDW01000002">
    <property type="protein sequence ID" value="RED52316.1"/>
    <property type="molecule type" value="Genomic_DNA"/>
</dbReference>
<dbReference type="RefSeq" id="WP_181905240.1">
    <property type="nucleotide sequence ID" value="NZ_QRDW01000002.1"/>
</dbReference>
<comment type="caution">
    <text evidence="2">The sequence shown here is derived from an EMBL/GenBank/DDBJ whole genome shotgun (WGS) entry which is preliminary data.</text>
</comment>
<dbReference type="AlphaFoldDB" id="A0A3D9HTW7"/>
<name>A0A3D9HTW7_9PROT</name>
<protein>
    <submittedName>
        <fullName evidence="2">Uncharacterized protein DUF3574</fullName>
    </submittedName>
</protein>
<accession>A0A3D9HTW7</accession>
<dbReference type="InterPro" id="IPR021957">
    <property type="entry name" value="DUF3574"/>
</dbReference>
<feature type="chain" id="PRO_5017761792" evidence="1">
    <location>
        <begin position="21"/>
        <end position="135"/>
    </location>
</feature>
<evidence type="ECO:0000256" key="1">
    <source>
        <dbReference type="SAM" id="SignalP"/>
    </source>
</evidence>
<dbReference type="Pfam" id="PF12098">
    <property type="entry name" value="DUF3574"/>
    <property type="match status" value="1"/>
</dbReference>
<sequence length="135" mass="14879">MIRRLTIVMGMLLLASCAGGAPDTACQGTSMTETKLFFGLSIPEGGTVSERQWTAFVDKEIVPVFSEGFTVADGQGFWKDSQTALTITERSKMVIRVHGDDEASEQGITRIIDRYKAEFKQQSVMRVDAPSCVFF</sequence>